<feature type="compositionally biased region" description="Low complexity" evidence="1">
    <location>
        <begin position="497"/>
        <end position="506"/>
    </location>
</feature>
<dbReference type="AlphaFoldDB" id="A0A8J3AFZ0"/>
<dbReference type="InterPro" id="IPR011009">
    <property type="entry name" value="Kinase-like_dom_sf"/>
</dbReference>
<keyword evidence="4" id="KW-1185">Reference proteome</keyword>
<organism evidence="3 4">
    <name type="scientific">Galliscardovia ingluviei</name>
    <dbReference type="NCBI Taxonomy" id="1769422"/>
    <lineage>
        <taxon>Bacteria</taxon>
        <taxon>Bacillati</taxon>
        <taxon>Actinomycetota</taxon>
        <taxon>Actinomycetes</taxon>
        <taxon>Bifidobacteriales</taxon>
        <taxon>Bifidobacteriaceae</taxon>
        <taxon>Galliscardovia</taxon>
    </lineage>
</organism>
<feature type="compositionally biased region" description="Acidic residues" evidence="1">
    <location>
        <begin position="487"/>
        <end position="496"/>
    </location>
</feature>
<reference evidence="3" key="2">
    <citation type="submission" date="2020-09" db="EMBL/GenBank/DDBJ databases">
        <authorList>
            <person name="Sun Q."/>
            <person name="Sedlacek I."/>
        </authorList>
    </citation>
    <scope>NUCLEOTIDE SEQUENCE</scope>
    <source>
        <strain evidence="3">CCM 8606</strain>
    </source>
</reference>
<evidence type="ECO:0000256" key="1">
    <source>
        <dbReference type="SAM" id="MobiDB-lite"/>
    </source>
</evidence>
<evidence type="ECO:0000313" key="4">
    <source>
        <dbReference type="Proteomes" id="UP000619536"/>
    </source>
</evidence>
<accession>A0A8J3AFZ0</accession>
<gene>
    <name evidence="3" type="ORF">GCM10007377_07230</name>
</gene>
<dbReference type="Proteomes" id="UP000619536">
    <property type="component" value="Unassembled WGS sequence"/>
</dbReference>
<name>A0A8J3AFZ0_9BIFI</name>
<evidence type="ECO:0000313" key="3">
    <source>
        <dbReference type="EMBL" id="GGI13692.1"/>
    </source>
</evidence>
<dbReference type="InterPro" id="IPR002575">
    <property type="entry name" value="Aminoglycoside_PTrfase"/>
</dbReference>
<sequence length="506" mass="54842">MPALQVAGTRESDQYAVDDELGIVTAVITDTAGRQFDVCISDTDDGKTLLSKRARAAAALSRAKEPASLGFALEQVVTFSDATVQPCATGDVSVLIRKHNDGYTTALDQLTDSQCASVGTAIGAIHRLRANFIRKEGYASYTAEQIRHQLEAWMKQLRTQGQIPTEIVDNWQRVVATDGLWSFTTCLVHGGFNDGDMLFSSTGLNAIYHWSDIQVNDPARDLAWMFDKLNAHQRTIVLSSYARIVGSHLDELIMLRASLWRQMEQVGAFMQALDRADNNAIMLFKSRVEQLAHQLAVRSRKVSDPTRQPLADPKQAPNRPVQHTSIHQQPQQRTAHHSDAAPQHAPVIGERLTDEQQTVSTTAHASSSTVLLEHNEQQIEGVQNLTADQTIGSNSGSVSTVSATEHQHVTSDSGQSVDADAPTEILPRATSPDSQSSDLSVPNTSQASTGVGIERTDGHPTGYVSLVETPAQDQDSDYTSNTHDEDAAPDADETDAESAANTADNA</sequence>
<dbReference type="EMBL" id="BMDH01000001">
    <property type="protein sequence ID" value="GGI13692.1"/>
    <property type="molecule type" value="Genomic_DNA"/>
</dbReference>
<dbReference type="Gene3D" id="3.90.1200.10">
    <property type="match status" value="1"/>
</dbReference>
<dbReference type="SUPFAM" id="SSF56112">
    <property type="entry name" value="Protein kinase-like (PK-like)"/>
    <property type="match status" value="1"/>
</dbReference>
<protein>
    <submittedName>
        <fullName evidence="3">Aminoglycoside phosphotransferase</fullName>
    </submittedName>
</protein>
<dbReference type="Pfam" id="PF01636">
    <property type="entry name" value="APH"/>
    <property type="match status" value="1"/>
</dbReference>
<feature type="compositionally biased region" description="Polar residues" evidence="1">
    <location>
        <begin position="431"/>
        <end position="449"/>
    </location>
</feature>
<feature type="region of interest" description="Disordered" evidence="1">
    <location>
        <begin position="390"/>
        <end position="506"/>
    </location>
</feature>
<evidence type="ECO:0000259" key="2">
    <source>
        <dbReference type="Pfam" id="PF01636"/>
    </source>
</evidence>
<feature type="region of interest" description="Disordered" evidence="1">
    <location>
        <begin position="297"/>
        <end position="342"/>
    </location>
</feature>
<feature type="domain" description="Aminoglycoside phosphotransferase" evidence="2">
    <location>
        <begin position="106"/>
        <end position="234"/>
    </location>
</feature>
<feature type="compositionally biased region" description="Polar residues" evidence="1">
    <location>
        <begin position="471"/>
        <end position="481"/>
    </location>
</feature>
<feature type="compositionally biased region" description="Polar residues" evidence="1">
    <location>
        <begin position="321"/>
        <end position="333"/>
    </location>
</feature>
<proteinExistence type="predicted"/>
<reference evidence="3" key="1">
    <citation type="journal article" date="2014" name="Int. J. Syst. Evol. Microbiol.">
        <title>Complete genome sequence of Corynebacterium casei LMG S-19264T (=DSM 44701T), isolated from a smear-ripened cheese.</title>
        <authorList>
            <consortium name="US DOE Joint Genome Institute (JGI-PGF)"/>
            <person name="Walter F."/>
            <person name="Albersmeier A."/>
            <person name="Kalinowski J."/>
            <person name="Ruckert C."/>
        </authorList>
    </citation>
    <scope>NUCLEOTIDE SEQUENCE</scope>
    <source>
        <strain evidence="3">CCM 8606</strain>
    </source>
</reference>
<comment type="caution">
    <text evidence="3">The sequence shown here is derived from an EMBL/GenBank/DDBJ whole genome shotgun (WGS) entry which is preliminary data.</text>
</comment>
<feature type="compositionally biased region" description="Polar residues" evidence="1">
    <location>
        <begin position="390"/>
        <end position="416"/>
    </location>
</feature>